<reference evidence="1 2" key="1">
    <citation type="submission" date="2024-01" db="EMBL/GenBank/DDBJ databases">
        <authorList>
            <person name="Alioto T."/>
            <person name="Alioto T."/>
            <person name="Gomez Garrido J."/>
        </authorList>
    </citation>
    <scope>NUCLEOTIDE SEQUENCE [LARGE SCALE GENOMIC DNA]</scope>
</reference>
<proteinExistence type="predicted"/>
<protein>
    <submittedName>
        <fullName evidence="1">Uncharacterized protein</fullName>
    </submittedName>
</protein>
<dbReference type="Proteomes" id="UP001314229">
    <property type="component" value="Unassembled WGS sequence"/>
</dbReference>
<evidence type="ECO:0000313" key="1">
    <source>
        <dbReference type="EMBL" id="CAK6968072.1"/>
    </source>
</evidence>
<gene>
    <name evidence="1" type="ORF">FSCOSCO3_A029316</name>
</gene>
<sequence>MFDVIMAAADSPLVLLVLHSSQLKSDGSLSLPQDDDDDLRAKQCCSTLGLGQKTRSPTVPVYQLLETHSYDTVTDVLSKKPCFTGRREENRSEPFQAVQVENIEGGFATEIVVFLEPKALLNGRQY</sequence>
<evidence type="ECO:0000313" key="2">
    <source>
        <dbReference type="Proteomes" id="UP001314229"/>
    </source>
</evidence>
<organism evidence="1 2">
    <name type="scientific">Scomber scombrus</name>
    <name type="common">Atlantic mackerel</name>
    <name type="synonym">Scomber vernalis</name>
    <dbReference type="NCBI Taxonomy" id="13677"/>
    <lineage>
        <taxon>Eukaryota</taxon>
        <taxon>Metazoa</taxon>
        <taxon>Chordata</taxon>
        <taxon>Craniata</taxon>
        <taxon>Vertebrata</taxon>
        <taxon>Euteleostomi</taxon>
        <taxon>Actinopterygii</taxon>
        <taxon>Neopterygii</taxon>
        <taxon>Teleostei</taxon>
        <taxon>Neoteleostei</taxon>
        <taxon>Acanthomorphata</taxon>
        <taxon>Pelagiaria</taxon>
        <taxon>Scombriformes</taxon>
        <taxon>Scombridae</taxon>
        <taxon>Scomber</taxon>
    </lineage>
</organism>
<comment type="caution">
    <text evidence="1">The sequence shown here is derived from an EMBL/GenBank/DDBJ whole genome shotgun (WGS) entry which is preliminary data.</text>
</comment>
<accession>A0AAV1PC32</accession>
<keyword evidence="2" id="KW-1185">Reference proteome</keyword>
<dbReference type="AlphaFoldDB" id="A0AAV1PC32"/>
<name>A0AAV1PC32_SCOSC</name>
<dbReference type="EMBL" id="CAWUFR010000113">
    <property type="protein sequence ID" value="CAK6968072.1"/>
    <property type="molecule type" value="Genomic_DNA"/>
</dbReference>